<keyword evidence="3" id="KW-1185">Reference proteome</keyword>
<keyword evidence="1" id="KW-0732">Signal</keyword>
<accession>A0ABX7XEP5</accession>
<reference evidence="3" key="2">
    <citation type="submission" date="2021-04" db="EMBL/GenBank/DDBJ databases">
        <title>Taxonomy of Flavobacteriaceae bacterium ZY171143.</title>
        <authorList>
            <person name="Li F."/>
        </authorList>
    </citation>
    <scope>NUCLEOTIDE SEQUENCE [LARGE SCALE GENOMIC DNA]</scope>
    <source>
        <strain evidence="3">ZY171143</strain>
    </source>
</reference>
<feature type="chain" id="PRO_5045265913" evidence="1">
    <location>
        <begin position="21"/>
        <end position="98"/>
    </location>
</feature>
<evidence type="ECO:0000313" key="3">
    <source>
        <dbReference type="Proteomes" id="UP000672011"/>
    </source>
</evidence>
<proteinExistence type="predicted"/>
<sequence length="98" mass="10649">MINKLKLTLLSSLLVSALFGQEQQIEFRAFGIPGTAVKGIQNNGNALLATFNYDYATNVMVPKPEDISTFGFINQAGDIIGTKIINGFTHPVYKLANT</sequence>
<protein>
    <submittedName>
        <fullName evidence="2">Uncharacterized protein</fullName>
    </submittedName>
</protein>
<dbReference type="RefSeq" id="WP_230477052.1">
    <property type="nucleotide sequence ID" value="NZ_CP072842.1"/>
</dbReference>
<dbReference type="Proteomes" id="UP000672011">
    <property type="component" value="Chromosome"/>
</dbReference>
<gene>
    <name evidence="2" type="ORF">J9309_03385</name>
</gene>
<name>A0ABX7XEP5_9FLAO</name>
<organism evidence="2 3">
    <name type="scientific">Faecalibacter bovis</name>
    <dbReference type="NCBI Taxonomy" id="2898187"/>
    <lineage>
        <taxon>Bacteria</taxon>
        <taxon>Pseudomonadati</taxon>
        <taxon>Bacteroidota</taxon>
        <taxon>Flavobacteriia</taxon>
        <taxon>Flavobacteriales</taxon>
        <taxon>Weeksellaceae</taxon>
        <taxon>Faecalibacter</taxon>
    </lineage>
</organism>
<evidence type="ECO:0000256" key="1">
    <source>
        <dbReference type="SAM" id="SignalP"/>
    </source>
</evidence>
<dbReference type="EMBL" id="CP072842">
    <property type="protein sequence ID" value="QTV06385.1"/>
    <property type="molecule type" value="Genomic_DNA"/>
</dbReference>
<feature type="signal peptide" evidence="1">
    <location>
        <begin position="1"/>
        <end position="20"/>
    </location>
</feature>
<evidence type="ECO:0000313" key="2">
    <source>
        <dbReference type="EMBL" id="QTV06385.1"/>
    </source>
</evidence>
<reference evidence="2 3" key="1">
    <citation type="journal article" date="2021" name="Int. J. Syst. Evol. Microbiol.">
        <title>Faecalibacter bovis sp. nov., isolated from cow faeces.</title>
        <authorList>
            <person name="Li F."/>
            <person name="Zhao W."/>
            <person name="Hong Q."/>
            <person name="Shao Q."/>
            <person name="Song J."/>
            <person name="Yang S."/>
        </authorList>
    </citation>
    <scope>NUCLEOTIDE SEQUENCE [LARGE SCALE GENOMIC DNA]</scope>
    <source>
        <strain evidence="2 3">ZY171143</strain>
    </source>
</reference>